<evidence type="ECO:0000256" key="2">
    <source>
        <dbReference type="ARBA" id="ARBA00023125"/>
    </source>
</evidence>
<proteinExistence type="predicted"/>
<dbReference type="RefSeq" id="WP_343777524.1">
    <property type="nucleotide sequence ID" value="NZ_BAAADQ010000004.1"/>
</dbReference>
<sequence length="137" mass="15194">MRENERWQAKWHGLQDVLGPKWSVHVLRLLSDGPCGFNEIEGELDGLTAPMLSQRLKELRCHGFVERTVAETSPPTTSYSLTDQGERVAVHLRELESLVELRDRATEAGRVEDCLDTAAECRTEALADGCVTVGDGC</sequence>
<evidence type="ECO:0000259" key="4">
    <source>
        <dbReference type="PROSITE" id="PS51118"/>
    </source>
</evidence>
<evidence type="ECO:0000313" key="5">
    <source>
        <dbReference type="EMBL" id="GAA0538680.1"/>
    </source>
</evidence>
<dbReference type="CDD" id="cd00090">
    <property type="entry name" value="HTH_ARSR"/>
    <property type="match status" value="1"/>
</dbReference>
<dbReference type="Proteomes" id="UP001567571">
    <property type="component" value="Unassembled WGS sequence"/>
</dbReference>
<evidence type="ECO:0000313" key="6">
    <source>
        <dbReference type="EMBL" id="MEZ3168567.1"/>
    </source>
</evidence>
<reference evidence="6 8" key="3">
    <citation type="submission" date="2024-06" db="EMBL/GenBank/DDBJ databases">
        <title>Halorubrum miltondacostae sp. nov., a potential PHA producer isolated from an inland solar saltern in Rio Maior, Portugal.</title>
        <authorList>
            <person name="Albuquerque L."/>
            <person name="Viver T."/>
            <person name="Barroso C."/>
            <person name="Claudino R."/>
            <person name="Galvan M."/>
            <person name="Simoes G."/>
            <person name="Lobo Da Cunha A."/>
            <person name="Egas C."/>
        </authorList>
    </citation>
    <scope>NUCLEOTIDE SEQUENCE [LARGE SCALE GENOMIC DNA]</scope>
    <source>
        <strain evidence="6 8">DSM 18646</strain>
    </source>
</reference>
<dbReference type="EMBL" id="JBEDNW010000009">
    <property type="protein sequence ID" value="MEZ3168567.1"/>
    <property type="molecule type" value="Genomic_DNA"/>
</dbReference>
<reference evidence="5" key="2">
    <citation type="submission" date="2023-12" db="EMBL/GenBank/DDBJ databases">
        <authorList>
            <person name="Sun Q."/>
            <person name="Inoue M."/>
        </authorList>
    </citation>
    <scope>NUCLEOTIDE SEQUENCE</scope>
    <source>
        <strain evidence="5">JCM 14265</strain>
    </source>
</reference>
<accession>A0AAV3SQA1</accession>
<dbReference type="InterPro" id="IPR036390">
    <property type="entry name" value="WH_DNA-bd_sf"/>
</dbReference>
<dbReference type="SUPFAM" id="SSF46785">
    <property type="entry name" value="Winged helix' DNA-binding domain"/>
    <property type="match status" value="1"/>
</dbReference>
<comment type="caution">
    <text evidence="5">The sequence shown here is derived from an EMBL/GenBank/DDBJ whole genome shotgun (WGS) entry which is preliminary data.</text>
</comment>
<keyword evidence="8" id="KW-1185">Reference proteome</keyword>
<protein>
    <submittedName>
        <fullName evidence="6">Helix-turn-helix domain-containing protein</fullName>
    </submittedName>
</protein>
<dbReference type="PANTHER" id="PTHR33204">
    <property type="entry name" value="TRANSCRIPTIONAL REGULATOR, MARR FAMILY"/>
    <property type="match status" value="1"/>
</dbReference>
<dbReference type="InterPro" id="IPR002577">
    <property type="entry name" value="HTH_HxlR"/>
</dbReference>
<dbReference type="AlphaFoldDB" id="A0AAV3SQA1"/>
<gene>
    <name evidence="6" type="ORF">ABNG02_14700</name>
    <name evidence="5" type="ORF">GCM10008994_12300</name>
</gene>
<dbReference type="InterPro" id="IPR036388">
    <property type="entry name" value="WH-like_DNA-bd_sf"/>
</dbReference>
<evidence type="ECO:0000313" key="8">
    <source>
        <dbReference type="Proteomes" id="UP001567571"/>
    </source>
</evidence>
<keyword evidence="1" id="KW-0805">Transcription regulation</keyword>
<dbReference type="EMBL" id="BAAADQ010000004">
    <property type="protein sequence ID" value="GAA0538680.1"/>
    <property type="molecule type" value="Genomic_DNA"/>
</dbReference>
<evidence type="ECO:0000256" key="1">
    <source>
        <dbReference type="ARBA" id="ARBA00023015"/>
    </source>
</evidence>
<dbReference type="PANTHER" id="PTHR33204:SF18">
    <property type="entry name" value="TRANSCRIPTIONAL REGULATORY PROTEIN"/>
    <property type="match status" value="1"/>
</dbReference>
<feature type="domain" description="HTH hxlR-type" evidence="4">
    <location>
        <begin position="9"/>
        <end position="107"/>
    </location>
</feature>
<dbReference type="InterPro" id="IPR011991">
    <property type="entry name" value="ArsR-like_HTH"/>
</dbReference>
<name>A0AAV3SQA1_9EURY</name>
<organism evidence="5 7">
    <name type="scientific">Halorubrum ejinorense</name>
    <dbReference type="NCBI Taxonomy" id="425309"/>
    <lineage>
        <taxon>Archaea</taxon>
        <taxon>Methanobacteriati</taxon>
        <taxon>Methanobacteriota</taxon>
        <taxon>Stenosarchaea group</taxon>
        <taxon>Halobacteria</taxon>
        <taxon>Halobacteriales</taxon>
        <taxon>Haloferacaceae</taxon>
        <taxon>Halorubrum</taxon>
    </lineage>
</organism>
<dbReference type="GO" id="GO:0003677">
    <property type="term" value="F:DNA binding"/>
    <property type="evidence" value="ECO:0007669"/>
    <property type="project" value="UniProtKB-KW"/>
</dbReference>
<evidence type="ECO:0000313" key="7">
    <source>
        <dbReference type="Proteomes" id="UP001501425"/>
    </source>
</evidence>
<evidence type="ECO:0000256" key="3">
    <source>
        <dbReference type="ARBA" id="ARBA00023163"/>
    </source>
</evidence>
<keyword evidence="2" id="KW-0238">DNA-binding</keyword>
<dbReference type="Pfam" id="PF01638">
    <property type="entry name" value="HxlR"/>
    <property type="match status" value="1"/>
</dbReference>
<dbReference type="Proteomes" id="UP001501425">
    <property type="component" value="Unassembled WGS sequence"/>
</dbReference>
<dbReference type="Gene3D" id="1.10.10.10">
    <property type="entry name" value="Winged helix-like DNA-binding domain superfamily/Winged helix DNA-binding domain"/>
    <property type="match status" value="1"/>
</dbReference>
<reference evidence="5" key="1">
    <citation type="journal article" date="2014" name="Int. J. Syst. Evol. Microbiol.">
        <title>Complete genome sequence of Corynebacterium casei LMG S-19264T (=DSM 44701T), isolated from a smear-ripened cheese.</title>
        <authorList>
            <consortium name="US DOE Joint Genome Institute (JGI-PGF)"/>
            <person name="Walter F."/>
            <person name="Albersmeier A."/>
            <person name="Kalinowski J."/>
            <person name="Ruckert C."/>
        </authorList>
    </citation>
    <scope>NUCLEOTIDE SEQUENCE</scope>
    <source>
        <strain evidence="5">JCM 14265</strain>
    </source>
</reference>
<dbReference type="PROSITE" id="PS51118">
    <property type="entry name" value="HTH_HXLR"/>
    <property type="match status" value="1"/>
</dbReference>
<keyword evidence="3" id="KW-0804">Transcription</keyword>